<evidence type="ECO:0000313" key="4">
    <source>
        <dbReference type="Proteomes" id="UP001291623"/>
    </source>
</evidence>
<dbReference type="GO" id="GO:0005524">
    <property type="term" value="F:ATP binding"/>
    <property type="evidence" value="ECO:0007669"/>
    <property type="project" value="UniProtKB-KW"/>
</dbReference>
<accession>A0AAE1VQY9</accession>
<keyword evidence="1" id="KW-0547">Nucleotide-binding</keyword>
<sequence length="596" mass="67355">MEEQVKRDEQVKLEMIEGILRVNCPTAKDGRTMARLNTNVAASGLNLLRTQFDGGAQNSHLRNSPNWLLRGRGRGRVLVTGLNKRRPNLSHWKVVVAGERERKCGKERRCVRERECERGGEEREGQQTLFLSFLMVPTGGGGEEERGGEGVSERGEESEFGFKSSWMTEKAQAQNQTQNNSCPNKFKCGSLGNVSFPFSISSQPACGLYTIDCDVTPNPEIHLGENVYTALNQRLFDNSFQVLDLRLSDVLAKNSCQSFDRSLSFPSSPSISFRINESNITLFKCKDSLDINRSTNDHYFRDYQKYSRCSGFRIYYKHPSSGGRKGSSDVPEGHIPDNCSLIQLPITWGRSNTENSSLFDLFTAKFKLQWSLSDDCNQCHYQGGRCLTERNKKFHCSSNPTVQYACFIESYLDGEKKREDYRNVKAFLKNHGSLAPRKYSYSEPLLGRLTPLLTDPLVGQLSTSFMALKLPLQPSFKGHYSLLPKTIYPRLANDFDLTSALCITASVSAFNLSLVSKTFLPTTSSLYMKESTSSSAATSSPLSPLYSILNCLNTKKKLLDIETRKLTFPRFPHWGQNKFNSRWKEQYQNVTAYFIV</sequence>
<evidence type="ECO:0000256" key="1">
    <source>
        <dbReference type="ARBA" id="ARBA00022741"/>
    </source>
</evidence>
<dbReference type="AlphaFoldDB" id="A0AAE1VQY9"/>
<proteinExistence type="predicted"/>
<dbReference type="PANTHER" id="PTHR46008">
    <property type="entry name" value="LEAF RUST 10 DISEASE-RESISTANCE LOCUS RECEPTOR-LIKE PROTEIN KINASE-LIKE 1.4"/>
    <property type="match status" value="1"/>
</dbReference>
<comment type="caution">
    <text evidence="3">The sequence shown here is derived from an EMBL/GenBank/DDBJ whole genome shotgun (WGS) entry which is preliminary data.</text>
</comment>
<reference evidence="3" key="1">
    <citation type="submission" date="2023-12" db="EMBL/GenBank/DDBJ databases">
        <title>Genome assembly of Anisodus tanguticus.</title>
        <authorList>
            <person name="Wang Y.-J."/>
        </authorList>
    </citation>
    <scope>NUCLEOTIDE SEQUENCE</scope>
    <source>
        <strain evidence="3">KB-2021</strain>
        <tissue evidence="3">Leaf</tissue>
    </source>
</reference>
<protein>
    <submittedName>
        <fullName evidence="3">Uncharacterized protein</fullName>
    </submittedName>
</protein>
<keyword evidence="4" id="KW-1185">Reference proteome</keyword>
<dbReference type="PANTHER" id="PTHR46008:SF61">
    <property type="entry name" value="LEAF RUST 10 DISEASE-RESISTANCE LOCUS RECEPTOR-LIKE PROTEIN KINASE-LIKE 1.1"/>
    <property type="match status" value="1"/>
</dbReference>
<dbReference type="GO" id="GO:0016301">
    <property type="term" value="F:kinase activity"/>
    <property type="evidence" value="ECO:0007669"/>
    <property type="project" value="TreeGrafter"/>
</dbReference>
<evidence type="ECO:0000256" key="2">
    <source>
        <dbReference type="ARBA" id="ARBA00022840"/>
    </source>
</evidence>
<keyword evidence="2" id="KW-0067">ATP-binding</keyword>
<name>A0AAE1VQY9_9SOLA</name>
<organism evidence="3 4">
    <name type="scientific">Anisodus tanguticus</name>
    <dbReference type="NCBI Taxonomy" id="243964"/>
    <lineage>
        <taxon>Eukaryota</taxon>
        <taxon>Viridiplantae</taxon>
        <taxon>Streptophyta</taxon>
        <taxon>Embryophyta</taxon>
        <taxon>Tracheophyta</taxon>
        <taxon>Spermatophyta</taxon>
        <taxon>Magnoliopsida</taxon>
        <taxon>eudicotyledons</taxon>
        <taxon>Gunneridae</taxon>
        <taxon>Pentapetalae</taxon>
        <taxon>asterids</taxon>
        <taxon>lamiids</taxon>
        <taxon>Solanales</taxon>
        <taxon>Solanaceae</taxon>
        <taxon>Solanoideae</taxon>
        <taxon>Hyoscyameae</taxon>
        <taxon>Anisodus</taxon>
    </lineage>
</organism>
<dbReference type="EMBL" id="JAVYJV010000004">
    <property type="protein sequence ID" value="KAK4373316.1"/>
    <property type="molecule type" value="Genomic_DNA"/>
</dbReference>
<dbReference type="Proteomes" id="UP001291623">
    <property type="component" value="Unassembled WGS sequence"/>
</dbReference>
<evidence type="ECO:0000313" key="3">
    <source>
        <dbReference type="EMBL" id="KAK4373316.1"/>
    </source>
</evidence>
<gene>
    <name evidence="3" type="ORF">RND71_008700</name>
</gene>